<gene>
    <name evidence="1" type="ORF">S12H4_05028</name>
</gene>
<dbReference type="AlphaFoldDB" id="X1R3W1"/>
<protein>
    <recommendedName>
        <fullName evidence="2">Ribbon-helix-helix protein CopG domain-containing protein</fullName>
    </recommendedName>
</protein>
<evidence type="ECO:0008006" key="2">
    <source>
        <dbReference type="Google" id="ProtNLM"/>
    </source>
</evidence>
<accession>X1R3W1</accession>
<organism evidence="1">
    <name type="scientific">marine sediment metagenome</name>
    <dbReference type="NCBI Taxonomy" id="412755"/>
    <lineage>
        <taxon>unclassified sequences</taxon>
        <taxon>metagenomes</taxon>
        <taxon>ecological metagenomes</taxon>
    </lineage>
</organism>
<evidence type="ECO:0000313" key="1">
    <source>
        <dbReference type="EMBL" id="GAI61766.1"/>
    </source>
</evidence>
<reference evidence="1" key="1">
    <citation type="journal article" date="2014" name="Front. Microbiol.">
        <title>High frequency of phylogenetically diverse reductive dehalogenase-homologous genes in deep subseafloor sedimentary metagenomes.</title>
        <authorList>
            <person name="Kawai M."/>
            <person name="Futagami T."/>
            <person name="Toyoda A."/>
            <person name="Takaki Y."/>
            <person name="Nishi S."/>
            <person name="Hori S."/>
            <person name="Arai W."/>
            <person name="Tsubouchi T."/>
            <person name="Morono Y."/>
            <person name="Uchiyama I."/>
            <person name="Ito T."/>
            <person name="Fujiyama A."/>
            <person name="Inagaki F."/>
            <person name="Takami H."/>
        </authorList>
    </citation>
    <scope>NUCLEOTIDE SEQUENCE</scope>
    <source>
        <strain evidence="1">Expedition CK06-06</strain>
    </source>
</reference>
<comment type="caution">
    <text evidence="1">The sequence shown here is derived from an EMBL/GenBank/DDBJ whole genome shotgun (WGS) entry which is preliminary data.</text>
</comment>
<proteinExistence type="predicted"/>
<dbReference type="EMBL" id="BARW01001621">
    <property type="protein sequence ID" value="GAI61766.1"/>
    <property type="molecule type" value="Genomic_DNA"/>
</dbReference>
<name>X1R3W1_9ZZZZ</name>
<sequence>MKQITVEIRDDLYARVTEAILCGLAENEGDAIRKALMFYFGERRS</sequence>